<evidence type="ECO:0000256" key="1">
    <source>
        <dbReference type="SAM" id="Phobius"/>
    </source>
</evidence>
<dbReference type="EMBL" id="JH795867">
    <property type="protein sequence ID" value="EJU00242.1"/>
    <property type="molecule type" value="Genomic_DNA"/>
</dbReference>
<feature type="transmembrane region" description="Helical" evidence="1">
    <location>
        <begin position="253"/>
        <end position="277"/>
    </location>
</feature>
<keyword evidence="3" id="KW-1185">Reference proteome</keyword>
<reference evidence="2 3" key="1">
    <citation type="journal article" date="2012" name="Science">
        <title>The Paleozoic origin of enzymatic lignin decomposition reconstructed from 31 fungal genomes.</title>
        <authorList>
            <person name="Floudas D."/>
            <person name="Binder M."/>
            <person name="Riley R."/>
            <person name="Barry K."/>
            <person name="Blanchette R.A."/>
            <person name="Henrissat B."/>
            <person name="Martinez A.T."/>
            <person name="Otillar R."/>
            <person name="Spatafora J.W."/>
            <person name="Yadav J.S."/>
            <person name="Aerts A."/>
            <person name="Benoit I."/>
            <person name="Boyd A."/>
            <person name="Carlson A."/>
            <person name="Copeland A."/>
            <person name="Coutinho P.M."/>
            <person name="de Vries R.P."/>
            <person name="Ferreira P."/>
            <person name="Findley K."/>
            <person name="Foster B."/>
            <person name="Gaskell J."/>
            <person name="Glotzer D."/>
            <person name="Gorecki P."/>
            <person name="Heitman J."/>
            <person name="Hesse C."/>
            <person name="Hori C."/>
            <person name="Igarashi K."/>
            <person name="Jurgens J.A."/>
            <person name="Kallen N."/>
            <person name="Kersten P."/>
            <person name="Kohler A."/>
            <person name="Kuees U."/>
            <person name="Kumar T.K.A."/>
            <person name="Kuo A."/>
            <person name="LaButti K."/>
            <person name="Larrondo L.F."/>
            <person name="Lindquist E."/>
            <person name="Ling A."/>
            <person name="Lombard V."/>
            <person name="Lucas S."/>
            <person name="Lundell T."/>
            <person name="Martin R."/>
            <person name="McLaughlin D.J."/>
            <person name="Morgenstern I."/>
            <person name="Morin E."/>
            <person name="Murat C."/>
            <person name="Nagy L.G."/>
            <person name="Nolan M."/>
            <person name="Ohm R.A."/>
            <person name="Patyshakuliyeva A."/>
            <person name="Rokas A."/>
            <person name="Ruiz-Duenas F.J."/>
            <person name="Sabat G."/>
            <person name="Salamov A."/>
            <person name="Samejima M."/>
            <person name="Schmutz J."/>
            <person name="Slot J.C."/>
            <person name="St John F."/>
            <person name="Stenlid J."/>
            <person name="Sun H."/>
            <person name="Sun S."/>
            <person name="Syed K."/>
            <person name="Tsang A."/>
            <person name="Wiebenga A."/>
            <person name="Young D."/>
            <person name="Pisabarro A."/>
            <person name="Eastwood D.C."/>
            <person name="Martin F."/>
            <person name="Cullen D."/>
            <person name="Grigoriev I.V."/>
            <person name="Hibbett D.S."/>
        </authorList>
    </citation>
    <scope>NUCLEOTIDE SEQUENCE [LARGE SCALE GENOMIC DNA]</scope>
    <source>
        <strain evidence="2 3">DJM-731 SS1</strain>
    </source>
</reference>
<gene>
    <name evidence="2" type="ORF">DACRYDRAFT_100880</name>
</gene>
<keyword evidence="1" id="KW-1133">Transmembrane helix</keyword>
<dbReference type="RefSeq" id="XP_040627139.1">
    <property type="nucleotide sequence ID" value="XM_040767496.1"/>
</dbReference>
<protein>
    <submittedName>
        <fullName evidence="2">Uncharacterized protein</fullName>
    </submittedName>
</protein>
<keyword evidence="1" id="KW-0472">Membrane</keyword>
<name>M5G322_DACPD</name>
<dbReference type="Proteomes" id="UP000030653">
    <property type="component" value="Unassembled WGS sequence"/>
</dbReference>
<evidence type="ECO:0000313" key="2">
    <source>
        <dbReference type="EMBL" id="EJU00242.1"/>
    </source>
</evidence>
<dbReference type="GeneID" id="63682558"/>
<feature type="transmembrane region" description="Helical" evidence="1">
    <location>
        <begin position="283"/>
        <end position="302"/>
    </location>
</feature>
<dbReference type="HOGENOM" id="CLU_842046_0_0_1"/>
<keyword evidence="1" id="KW-0812">Transmembrane</keyword>
<accession>M5G322</accession>
<sequence length="330" mass="34930">MNNLESLKKFFFSANQTNRDVELLPTTAPTATTTALGGSSLPDVGEGTSSASTSTPFCSLWSGARKCQAKGKEPLLPTTSSTPTVYHASAMASSLLDSLTGHVAALSTLAANELTAMDGGPSIRGGTGRCCGQKSGNAAVRAGRHRELVSLPAEAEEGGSGSNMRVSNGEPGHVEQPYWGLLPPGVKRVKEAQAHIGRRAATNFVDIIYGEISAFGMGGWDVVSSTMVWGWRVFPWIGGVFSRLYQRGFDLRLLSSAVTGSIIMVVVLVVCIAIEIVHRGASFLWFYRVMVVAVVVFVVIMAKVADVAVSKLLIGVLKVVPEFLKWGGVL</sequence>
<proteinExistence type="predicted"/>
<dbReference type="AlphaFoldDB" id="M5G322"/>
<evidence type="ECO:0000313" key="3">
    <source>
        <dbReference type="Proteomes" id="UP000030653"/>
    </source>
</evidence>
<organism evidence="2 3">
    <name type="scientific">Dacryopinax primogenitus (strain DJM 731)</name>
    <name type="common">Brown rot fungus</name>
    <dbReference type="NCBI Taxonomy" id="1858805"/>
    <lineage>
        <taxon>Eukaryota</taxon>
        <taxon>Fungi</taxon>
        <taxon>Dikarya</taxon>
        <taxon>Basidiomycota</taxon>
        <taxon>Agaricomycotina</taxon>
        <taxon>Dacrymycetes</taxon>
        <taxon>Dacrymycetales</taxon>
        <taxon>Dacrymycetaceae</taxon>
        <taxon>Dacryopinax</taxon>
    </lineage>
</organism>